<dbReference type="Proteomes" id="UP000243053">
    <property type="component" value="Unassembled WGS sequence"/>
</dbReference>
<sequence length="183" mass="18632">MKNLLKVSALVSLAAFSTACFADSSTATAAWQGQLVSVVVGDTIAITGTAGGPVLTETLLFAADGNISAPDIVLEAHAVVAEVVGELHPSVVSWTVTDVNFFAGGQQVTGISFDIFNGMTKIAESAAGVVTDLGQLTSGLVTVPNVIALNIKSTNQSVTDPTYIIDQYTGTASLTVTVVVSDV</sequence>
<reference evidence="3" key="1">
    <citation type="journal article" date="2017" name="Proc. Natl. Acad. Sci. U.S.A.">
        <title>Simulation of Deepwater Horizon oil plume reveals substrate specialization within a complex community of hydrocarbon degraders.</title>
        <authorList>
            <person name="Hu P."/>
            <person name="Dubinsky E.A."/>
            <person name="Probst A.J."/>
            <person name="Wang J."/>
            <person name="Sieber C.M.K."/>
            <person name="Tom L.M."/>
            <person name="Gardinali P."/>
            <person name="Banfield J.F."/>
            <person name="Atlas R.M."/>
            <person name="Andersen G.L."/>
        </authorList>
    </citation>
    <scope>NUCLEOTIDE SEQUENCE [LARGE SCALE GENOMIC DNA]</scope>
</reference>
<organism evidence="2 3">
    <name type="scientific">Colwellia psychrerythraea</name>
    <name type="common">Vibrio psychroerythus</name>
    <dbReference type="NCBI Taxonomy" id="28229"/>
    <lineage>
        <taxon>Bacteria</taxon>
        <taxon>Pseudomonadati</taxon>
        <taxon>Pseudomonadota</taxon>
        <taxon>Gammaproteobacteria</taxon>
        <taxon>Alteromonadales</taxon>
        <taxon>Colwelliaceae</taxon>
        <taxon>Colwellia</taxon>
    </lineage>
</organism>
<dbReference type="AlphaFoldDB" id="A0A1Y5E665"/>
<dbReference type="PROSITE" id="PS51257">
    <property type="entry name" value="PROKAR_LIPOPROTEIN"/>
    <property type="match status" value="1"/>
</dbReference>
<evidence type="ECO:0000256" key="1">
    <source>
        <dbReference type="SAM" id="SignalP"/>
    </source>
</evidence>
<evidence type="ECO:0008006" key="4">
    <source>
        <dbReference type="Google" id="ProtNLM"/>
    </source>
</evidence>
<accession>A0A1Y5E665</accession>
<dbReference type="EMBL" id="MAAF01000083">
    <property type="protein sequence ID" value="OUR78242.1"/>
    <property type="molecule type" value="Genomic_DNA"/>
</dbReference>
<protein>
    <recommendedName>
        <fullName evidence="4">Lipoprotein</fullName>
    </recommendedName>
</protein>
<feature type="signal peptide" evidence="1">
    <location>
        <begin position="1"/>
        <end position="22"/>
    </location>
</feature>
<proteinExistence type="predicted"/>
<keyword evidence="1" id="KW-0732">Signal</keyword>
<evidence type="ECO:0000313" key="2">
    <source>
        <dbReference type="EMBL" id="OUR78242.1"/>
    </source>
</evidence>
<name>A0A1Y5E665_COLPS</name>
<evidence type="ECO:0000313" key="3">
    <source>
        <dbReference type="Proteomes" id="UP000243053"/>
    </source>
</evidence>
<gene>
    <name evidence="2" type="ORF">A9Q75_14375</name>
</gene>
<feature type="chain" id="PRO_5012712064" description="Lipoprotein" evidence="1">
    <location>
        <begin position="23"/>
        <end position="183"/>
    </location>
</feature>
<comment type="caution">
    <text evidence="2">The sequence shown here is derived from an EMBL/GenBank/DDBJ whole genome shotgun (WGS) entry which is preliminary data.</text>
</comment>